<dbReference type="SUPFAM" id="SSF55957">
    <property type="entry name" value="Phosphoglucomutase, C-terminal domain"/>
    <property type="match status" value="1"/>
</dbReference>
<keyword evidence="6 11" id="KW-0413">Isomerase</keyword>
<dbReference type="InterPro" id="IPR005846">
    <property type="entry name" value="A-D-PHexomutase_a/b/a-III"/>
</dbReference>
<organism evidence="11 12">
    <name type="scientific">Treponema rectale</name>
    <dbReference type="NCBI Taxonomy" id="744512"/>
    <lineage>
        <taxon>Bacteria</taxon>
        <taxon>Pseudomonadati</taxon>
        <taxon>Spirochaetota</taxon>
        <taxon>Spirochaetia</taxon>
        <taxon>Spirochaetales</taxon>
        <taxon>Treponemataceae</taxon>
        <taxon>Treponema</taxon>
    </lineage>
</organism>
<evidence type="ECO:0000256" key="1">
    <source>
        <dbReference type="ARBA" id="ARBA00001946"/>
    </source>
</evidence>
<keyword evidence="5 7" id="KW-0460">Magnesium</keyword>
<evidence type="ECO:0000256" key="2">
    <source>
        <dbReference type="ARBA" id="ARBA00010231"/>
    </source>
</evidence>
<protein>
    <submittedName>
        <fullName evidence="11">Phosphoglucomutase</fullName>
        <ecNumber evidence="11">5.4.2.2</ecNumber>
    </submittedName>
</protein>
<gene>
    <name evidence="11" type="ORF">HNP77_001964</name>
</gene>
<dbReference type="InterPro" id="IPR005844">
    <property type="entry name" value="A-D-PHexomutase_a/b/a-I"/>
</dbReference>
<dbReference type="AlphaFoldDB" id="A0A840SJN8"/>
<keyword evidence="3" id="KW-0597">Phosphoprotein</keyword>
<dbReference type="InterPro" id="IPR005845">
    <property type="entry name" value="A-D-PHexomutase_a/b/a-II"/>
</dbReference>
<dbReference type="InterPro" id="IPR036900">
    <property type="entry name" value="A-D-PHexomutase_C_sf"/>
</dbReference>
<dbReference type="Pfam" id="PF02880">
    <property type="entry name" value="PGM_PMM_III"/>
    <property type="match status" value="1"/>
</dbReference>
<comment type="cofactor">
    <cofactor evidence="1">
        <name>Mg(2+)</name>
        <dbReference type="ChEBI" id="CHEBI:18420"/>
    </cofactor>
</comment>
<dbReference type="RefSeq" id="WP_184653007.1">
    <property type="nucleotide sequence ID" value="NZ_JACHFR010000003.1"/>
</dbReference>
<feature type="domain" description="Alpha-D-phosphohexomutase alpha/beta/alpha" evidence="8">
    <location>
        <begin position="47"/>
        <end position="189"/>
    </location>
</feature>
<dbReference type="PANTHER" id="PTHR45745">
    <property type="entry name" value="PHOSPHOMANNOMUTASE 45A"/>
    <property type="match status" value="1"/>
</dbReference>
<reference evidence="11 12" key="1">
    <citation type="submission" date="2020-08" db="EMBL/GenBank/DDBJ databases">
        <title>Genomic Encyclopedia of Type Strains, Phase IV (KMG-IV): sequencing the most valuable type-strain genomes for metagenomic binning, comparative biology and taxonomic classification.</title>
        <authorList>
            <person name="Goeker M."/>
        </authorList>
    </citation>
    <scope>NUCLEOTIDE SEQUENCE [LARGE SCALE GENOMIC DNA]</scope>
    <source>
        <strain evidence="11 12">DSM 103679</strain>
    </source>
</reference>
<dbReference type="GO" id="GO:0004614">
    <property type="term" value="F:phosphoglucomutase activity"/>
    <property type="evidence" value="ECO:0007669"/>
    <property type="project" value="UniProtKB-EC"/>
</dbReference>
<dbReference type="GO" id="GO:0006166">
    <property type="term" value="P:purine ribonucleoside salvage"/>
    <property type="evidence" value="ECO:0007669"/>
    <property type="project" value="TreeGrafter"/>
</dbReference>
<dbReference type="InterPro" id="IPR016066">
    <property type="entry name" value="A-D-PHexomutase_CS"/>
</dbReference>
<feature type="domain" description="Alpha-D-phosphohexomutase alpha/beta/alpha" evidence="9">
    <location>
        <begin position="230"/>
        <end position="323"/>
    </location>
</feature>
<proteinExistence type="inferred from homology"/>
<dbReference type="SUPFAM" id="SSF53738">
    <property type="entry name" value="Phosphoglucomutase, first 3 domains"/>
    <property type="match status" value="3"/>
</dbReference>
<feature type="domain" description="Alpha-D-phosphohexomutase alpha/beta/alpha" evidence="10">
    <location>
        <begin position="330"/>
        <end position="456"/>
    </location>
</feature>
<dbReference type="GO" id="GO:0000287">
    <property type="term" value="F:magnesium ion binding"/>
    <property type="evidence" value="ECO:0007669"/>
    <property type="project" value="InterPro"/>
</dbReference>
<dbReference type="PANTHER" id="PTHR45745:SF1">
    <property type="entry name" value="PHOSPHOGLUCOMUTASE 2B-RELATED"/>
    <property type="match status" value="1"/>
</dbReference>
<evidence type="ECO:0000259" key="9">
    <source>
        <dbReference type="Pfam" id="PF02879"/>
    </source>
</evidence>
<evidence type="ECO:0000313" key="11">
    <source>
        <dbReference type="EMBL" id="MBB5219582.1"/>
    </source>
</evidence>
<dbReference type="Pfam" id="PF02878">
    <property type="entry name" value="PGM_PMM_I"/>
    <property type="match status" value="1"/>
</dbReference>
<evidence type="ECO:0000256" key="5">
    <source>
        <dbReference type="ARBA" id="ARBA00022842"/>
    </source>
</evidence>
<dbReference type="GO" id="GO:0008973">
    <property type="term" value="F:phosphopentomutase activity"/>
    <property type="evidence" value="ECO:0007669"/>
    <property type="project" value="TreeGrafter"/>
</dbReference>
<keyword evidence="12" id="KW-1185">Reference proteome</keyword>
<evidence type="ECO:0000256" key="7">
    <source>
        <dbReference type="RuleBase" id="RU004326"/>
    </source>
</evidence>
<dbReference type="PROSITE" id="PS00710">
    <property type="entry name" value="PGM_PMM"/>
    <property type="match status" value="1"/>
</dbReference>
<comment type="caution">
    <text evidence="11">The sequence shown here is derived from an EMBL/GenBank/DDBJ whole genome shotgun (WGS) entry which is preliminary data.</text>
</comment>
<keyword evidence="4 7" id="KW-0479">Metal-binding</keyword>
<evidence type="ECO:0000256" key="6">
    <source>
        <dbReference type="ARBA" id="ARBA00023235"/>
    </source>
</evidence>
<dbReference type="PRINTS" id="PR00509">
    <property type="entry name" value="PGMPMM"/>
</dbReference>
<dbReference type="Proteomes" id="UP000578697">
    <property type="component" value="Unassembled WGS sequence"/>
</dbReference>
<accession>A0A840SJN8</accession>
<name>A0A840SJN8_9SPIR</name>
<dbReference type="EC" id="5.4.2.2" evidence="11"/>
<dbReference type="EMBL" id="JACHFR010000003">
    <property type="protein sequence ID" value="MBB5219582.1"/>
    <property type="molecule type" value="Genomic_DNA"/>
</dbReference>
<dbReference type="InterPro" id="IPR005841">
    <property type="entry name" value="Alpha-D-phosphohexomutase_SF"/>
</dbReference>
<evidence type="ECO:0000259" key="10">
    <source>
        <dbReference type="Pfam" id="PF02880"/>
    </source>
</evidence>
<evidence type="ECO:0000259" key="8">
    <source>
        <dbReference type="Pfam" id="PF02878"/>
    </source>
</evidence>
<evidence type="ECO:0000256" key="4">
    <source>
        <dbReference type="ARBA" id="ARBA00022723"/>
    </source>
</evidence>
<dbReference type="Gene3D" id="3.30.310.50">
    <property type="entry name" value="Alpha-D-phosphohexomutase, C-terminal domain"/>
    <property type="match status" value="1"/>
</dbReference>
<dbReference type="Gene3D" id="3.40.120.10">
    <property type="entry name" value="Alpha-D-Glucose-1,6-Bisphosphate, subunit A, domain 3"/>
    <property type="match status" value="3"/>
</dbReference>
<sequence length="593" mass="65351">MNEQEILAKAQQYIAEEKDDSFRSQVEELVAKKDMKELEDRFYQSLEFGTGGLRGVMGGGTNRMNTLNISKATQGLANYLIKAFPEEHKKGTLSVAIAYDSRHNHDKFSDITARVFAANGIRAYLFTGMRPTPELSFAIRTLGCKSGVVVTASHNPPQYNGYKAYWDDGAQVVEPHDKGIITEVNAVKEVKLIDREQAIKEGKIVLMDKEMDEKFQAMVKSQLFRPELIKEKASSVKVVYTPLHGTGAMHVEKVLGDLGLNVITVPEQREGNGDFPTVEKPNPEEAPALKMALDLAKKEKADVVMATDPDADRFGSAFPDKDGNFVLVTGNQMGALLADYVLLSKKEFNKMPADPVLIRSIVTSPFTDKIAAHYGVRSQECLTGFKWIAYDEGQMEKNGTGNYVFGFEESYGYLIETQIRDKDGVSAAAMCAEMTLYWASKGKSLLDRLNEMYKEYGLYQDVSINQYFPGISGPGIMKGIMTKLRSEGLKTLGGKKVLKIRDVQESVSFDPLNPSVKESVSLPKSNVLQFFLEGGTVVSARPSGTEPKIKFYINSTVPVAEKTDAALAAAKKEADDLCNKISAEIKAVLDAAQ</sequence>
<evidence type="ECO:0000256" key="3">
    <source>
        <dbReference type="ARBA" id="ARBA00022553"/>
    </source>
</evidence>
<dbReference type="CDD" id="cd05799">
    <property type="entry name" value="PGM2"/>
    <property type="match status" value="1"/>
</dbReference>
<evidence type="ECO:0000313" key="12">
    <source>
        <dbReference type="Proteomes" id="UP000578697"/>
    </source>
</evidence>
<dbReference type="GO" id="GO:0005975">
    <property type="term" value="P:carbohydrate metabolic process"/>
    <property type="evidence" value="ECO:0007669"/>
    <property type="project" value="InterPro"/>
</dbReference>
<comment type="similarity">
    <text evidence="2 7">Belongs to the phosphohexose mutase family.</text>
</comment>
<dbReference type="Pfam" id="PF02879">
    <property type="entry name" value="PGM_PMM_II"/>
    <property type="match status" value="1"/>
</dbReference>
<dbReference type="InterPro" id="IPR016055">
    <property type="entry name" value="A-D-PHexomutase_a/b/a-I/II/III"/>
</dbReference>